<dbReference type="InterPro" id="IPR028883">
    <property type="entry name" value="tRNA_aden_deaminase"/>
</dbReference>
<dbReference type="OrthoDB" id="9802676at2"/>
<reference evidence="10 11" key="1">
    <citation type="submission" date="2018-08" db="EMBL/GenBank/DDBJ databases">
        <title>Murine metabolic-syndrome-specific gut microbial biobank.</title>
        <authorList>
            <person name="Liu C."/>
        </authorList>
    </citation>
    <scope>NUCLEOTIDE SEQUENCE [LARGE SCALE GENOMIC DNA]</scope>
    <source>
        <strain evidence="10 11">583</strain>
    </source>
</reference>
<dbReference type="PANTHER" id="PTHR11079:SF202">
    <property type="entry name" value="TRNA-SPECIFIC ADENOSINE DEAMINASE"/>
    <property type="match status" value="1"/>
</dbReference>
<dbReference type="GO" id="GO:0052717">
    <property type="term" value="F:tRNA-specific adenosine-34 deaminase activity"/>
    <property type="evidence" value="ECO:0007669"/>
    <property type="project" value="UniProtKB-UniRule"/>
</dbReference>
<keyword evidence="3 8" id="KW-0819">tRNA processing</keyword>
<feature type="binding site" evidence="8">
    <location>
        <position position="51"/>
    </location>
    <ligand>
        <name>Zn(2+)</name>
        <dbReference type="ChEBI" id="CHEBI:29105"/>
        <note>catalytic</note>
    </ligand>
</feature>
<dbReference type="EC" id="3.5.4.33" evidence="8"/>
<gene>
    <name evidence="8" type="primary">tadA</name>
    <name evidence="10" type="ORF">D3Z33_05635</name>
</gene>
<dbReference type="SUPFAM" id="SSF53927">
    <property type="entry name" value="Cytidine deaminase-like"/>
    <property type="match status" value="1"/>
</dbReference>
<dbReference type="GO" id="GO:0002100">
    <property type="term" value="P:tRNA wobble adenosine to inosine editing"/>
    <property type="evidence" value="ECO:0007669"/>
    <property type="project" value="UniProtKB-UniRule"/>
</dbReference>
<evidence type="ECO:0000256" key="6">
    <source>
        <dbReference type="ARBA" id="ARBA00022833"/>
    </source>
</evidence>
<evidence type="ECO:0000256" key="2">
    <source>
        <dbReference type="ARBA" id="ARBA00011738"/>
    </source>
</evidence>
<protein>
    <recommendedName>
        <fullName evidence="8">tRNA-specific adenosine deaminase</fullName>
        <ecNumber evidence="8">3.5.4.33</ecNumber>
    </recommendedName>
</protein>
<evidence type="ECO:0000256" key="3">
    <source>
        <dbReference type="ARBA" id="ARBA00022694"/>
    </source>
</evidence>
<dbReference type="CDD" id="cd01285">
    <property type="entry name" value="nucleoside_deaminase"/>
    <property type="match status" value="1"/>
</dbReference>
<feature type="binding site" evidence="8">
    <location>
        <position position="84"/>
    </location>
    <ligand>
        <name>Zn(2+)</name>
        <dbReference type="ChEBI" id="CHEBI:29105"/>
        <note>catalytic</note>
    </ligand>
</feature>
<dbReference type="RefSeq" id="WP_160196808.1">
    <property type="nucleotide sequence ID" value="NZ_QXXA01000005.1"/>
</dbReference>
<dbReference type="FunFam" id="3.40.140.10:FF:000005">
    <property type="entry name" value="tRNA-specific adenosine deaminase"/>
    <property type="match status" value="1"/>
</dbReference>
<dbReference type="InterPro" id="IPR016193">
    <property type="entry name" value="Cytidine_deaminase-like"/>
</dbReference>
<keyword evidence="4 8" id="KW-0479">Metal-binding</keyword>
<evidence type="ECO:0000259" key="9">
    <source>
        <dbReference type="PROSITE" id="PS51747"/>
    </source>
</evidence>
<dbReference type="PROSITE" id="PS00903">
    <property type="entry name" value="CYT_DCMP_DEAMINASES_1"/>
    <property type="match status" value="1"/>
</dbReference>
<sequence>MNNYFMKKALKQAEIAYQKEEVPIGCVIVKDGKIIASAYNMREELNDPTAHAEIIALQDASEILGGWRLTGCTMYVTIEPCAMCAGAIVNSRIDKLIIGSMDKKAGACGSILNIVQNDKLNHRVEMITGIMEQECSNIMKNFFKDLRKKHKK</sequence>
<dbReference type="EMBL" id="QXXA01000005">
    <property type="protein sequence ID" value="NBI06341.1"/>
    <property type="molecule type" value="Genomic_DNA"/>
</dbReference>
<dbReference type="Pfam" id="PF14437">
    <property type="entry name" value="MafB19-deam"/>
    <property type="match status" value="1"/>
</dbReference>
<comment type="cofactor">
    <cofactor evidence="8">
        <name>Zn(2+)</name>
        <dbReference type="ChEBI" id="CHEBI:29105"/>
    </cofactor>
    <text evidence="8">Binds 1 zinc ion per subunit.</text>
</comment>
<dbReference type="InterPro" id="IPR058535">
    <property type="entry name" value="MafB19-deam"/>
</dbReference>
<name>A0A845QVS1_9CLOT</name>
<dbReference type="HAMAP" id="MF_00972">
    <property type="entry name" value="tRNA_aden_deaminase"/>
    <property type="match status" value="1"/>
</dbReference>
<dbReference type="InterPro" id="IPR002125">
    <property type="entry name" value="CMP_dCMP_dom"/>
</dbReference>
<organism evidence="10 11">
    <name type="scientific">Senegalia massiliensis</name>
    <dbReference type="NCBI Taxonomy" id="1720316"/>
    <lineage>
        <taxon>Bacteria</taxon>
        <taxon>Bacillati</taxon>
        <taxon>Bacillota</taxon>
        <taxon>Clostridia</taxon>
        <taxon>Eubacteriales</taxon>
        <taxon>Clostridiaceae</taxon>
        <taxon>Senegalia</taxon>
    </lineage>
</organism>
<feature type="binding site" evidence="8">
    <location>
        <position position="81"/>
    </location>
    <ligand>
        <name>Zn(2+)</name>
        <dbReference type="ChEBI" id="CHEBI:29105"/>
        <note>catalytic</note>
    </ligand>
</feature>
<dbReference type="PROSITE" id="PS51747">
    <property type="entry name" value="CYT_DCMP_DEAMINASES_2"/>
    <property type="match status" value="1"/>
</dbReference>
<comment type="catalytic activity">
    <reaction evidence="7 8">
        <text>adenosine(34) in tRNA + H2O + H(+) = inosine(34) in tRNA + NH4(+)</text>
        <dbReference type="Rhea" id="RHEA:43168"/>
        <dbReference type="Rhea" id="RHEA-COMP:10373"/>
        <dbReference type="Rhea" id="RHEA-COMP:10374"/>
        <dbReference type="ChEBI" id="CHEBI:15377"/>
        <dbReference type="ChEBI" id="CHEBI:15378"/>
        <dbReference type="ChEBI" id="CHEBI:28938"/>
        <dbReference type="ChEBI" id="CHEBI:74411"/>
        <dbReference type="ChEBI" id="CHEBI:82852"/>
        <dbReference type="EC" id="3.5.4.33"/>
    </reaction>
</comment>
<evidence type="ECO:0000256" key="7">
    <source>
        <dbReference type="ARBA" id="ARBA00048045"/>
    </source>
</evidence>
<evidence type="ECO:0000256" key="4">
    <source>
        <dbReference type="ARBA" id="ARBA00022723"/>
    </source>
</evidence>
<keyword evidence="6 8" id="KW-0862">Zinc</keyword>
<evidence type="ECO:0000256" key="5">
    <source>
        <dbReference type="ARBA" id="ARBA00022801"/>
    </source>
</evidence>
<comment type="caution">
    <text evidence="10">The sequence shown here is derived from an EMBL/GenBank/DDBJ whole genome shotgun (WGS) entry which is preliminary data.</text>
</comment>
<dbReference type="PANTHER" id="PTHR11079">
    <property type="entry name" value="CYTOSINE DEAMINASE FAMILY MEMBER"/>
    <property type="match status" value="1"/>
</dbReference>
<evidence type="ECO:0000256" key="1">
    <source>
        <dbReference type="ARBA" id="ARBA00010669"/>
    </source>
</evidence>
<accession>A0A845QVS1</accession>
<comment type="similarity">
    <text evidence="1">Belongs to the cytidine and deoxycytidylate deaminase family. ADAT2 subfamily.</text>
</comment>
<keyword evidence="11" id="KW-1185">Reference proteome</keyword>
<evidence type="ECO:0000313" key="10">
    <source>
        <dbReference type="EMBL" id="NBI06341.1"/>
    </source>
</evidence>
<feature type="active site" description="Proton donor" evidence="8">
    <location>
        <position position="53"/>
    </location>
</feature>
<proteinExistence type="inferred from homology"/>
<dbReference type="GO" id="GO:0008270">
    <property type="term" value="F:zinc ion binding"/>
    <property type="evidence" value="ECO:0007669"/>
    <property type="project" value="UniProtKB-UniRule"/>
</dbReference>
<evidence type="ECO:0000313" key="11">
    <source>
        <dbReference type="Proteomes" id="UP000467132"/>
    </source>
</evidence>
<comment type="function">
    <text evidence="8">Catalyzes the deamination of adenosine to inosine at the wobble position 34 of tRNA(Arg2).</text>
</comment>
<evidence type="ECO:0000256" key="8">
    <source>
        <dbReference type="HAMAP-Rule" id="MF_00972"/>
    </source>
</evidence>
<dbReference type="Gene3D" id="3.40.140.10">
    <property type="entry name" value="Cytidine Deaminase, domain 2"/>
    <property type="match status" value="1"/>
</dbReference>
<dbReference type="NCBIfam" id="NF008113">
    <property type="entry name" value="PRK10860.1"/>
    <property type="match status" value="1"/>
</dbReference>
<keyword evidence="5 8" id="KW-0378">Hydrolase</keyword>
<feature type="domain" description="CMP/dCMP-type deaminase" evidence="9">
    <location>
        <begin position="1"/>
        <end position="110"/>
    </location>
</feature>
<comment type="subunit">
    <text evidence="2 8">Homodimer.</text>
</comment>
<dbReference type="AlphaFoldDB" id="A0A845QVS1"/>
<dbReference type="InterPro" id="IPR016192">
    <property type="entry name" value="APOBEC/CMP_deaminase_Zn-bd"/>
</dbReference>
<dbReference type="Proteomes" id="UP000467132">
    <property type="component" value="Unassembled WGS sequence"/>
</dbReference>